<name>R4KEJ8_CLOPA</name>
<dbReference type="AlphaFoldDB" id="R4KEJ8"/>
<dbReference type="EMBL" id="CP003261">
    <property type="protein sequence ID" value="AGK98020.1"/>
    <property type="molecule type" value="Genomic_DNA"/>
</dbReference>
<dbReference type="KEGG" id="cpas:Clopa_3209"/>
<evidence type="ECO:0000256" key="1">
    <source>
        <dbReference type="ARBA" id="ARBA00010646"/>
    </source>
</evidence>
<dbReference type="PANTHER" id="PTHR34135">
    <property type="entry name" value="LYSOZYME"/>
    <property type="match status" value="1"/>
</dbReference>
<dbReference type="Pfam" id="PF01471">
    <property type="entry name" value="PG_binding_1"/>
    <property type="match status" value="1"/>
</dbReference>
<reference evidence="5 6" key="1">
    <citation type="submission" date="2012-01" db="EMBL/GenBank/DDBJ databases">
        <title>Complete sequence of chromosome of Clostridium pasteurianum BC1.</title>
        <authorList>
            <consortium name="US DOE Joint Genome Institute"/>
            <person name="Lucas S."/>
            <person name="Han J."/>
            <person name="Lapidus A."/>
            <person name="Cheng J.-F."/>
            <person name="Goodwin L."/>
            <person name="Pitluck S."/>
            <person name="Peters L."/>
            <person name="Mikhailova N."/>
            <person name="Teshima H."/>
            <person name="Detter J.C."/>
            <person name="Han C."/>
            <person name="Tapia R."/>
            <person name="Land M."/>
            <person name="Hauser L."/>
            <person name="Kyrpides N."/>
            <person name="Ivanova N."/>
            <person name="Pagani I."/>
            <person name="Dunn J."/>
            <person name="Taghavi S."/>
            <person name="Francis A."/>
            <person name="van der Lelie D."/>
            <person name="Woyke T."/>
        </authorList>
    </citation>
    <scope>NUCLEOTIDE SEQUENCE [LARGE SCALE GENOMIC DNA]</scope>
    <source>
        <strain evidence="5 6">BC1</strain>
    </source>
</reference>
<evidence type="ECO:0000313" key="5">
    <source>
        <dbReference type="EMBL" id="AGK98020.1"/>
    </source>
</evidence>
<evidence type="ECO:0000256" key="2">
    <source>
        <dbReference type="ARBA" id="ARBA00022801"/>
    </source>
</evidence>
<dbReference type="GO" id="GO:0016998">
    <property type="term" value="P:cell wall macromolecule catabolic process"/>
    <property type="evidence" value="ECO:0007669"/>
    <property type="project" value="InterPro"/>
</dbReference>
<dbReference type="eggNOG" id="COG3409">
    <property type="taxonomic scope" value="Bacteria"/>
</dbReference>
<dbReference type="SUPFAM" id="SSF47090">
    <property type="entry name" value="PGBD-like"/>
    <property type="match status" value="1"/>
</dbReference>
<dbReference type="InterPro" id="IPR002477">
    <property type="entry name" value="Peptidoglycan-bd-like"/>
</dbReference>
<gene>
    <name evidence="5" type="ORF">Clopa_3209</name>
</gene>
<accession>R4KEJ8</accession>
<dbReference type="SMART" id="SM00641">
    <property type="entry name" value="Glyco_25"/>
    <property type="match status" value="1"/>
</dbReference>
<keyword evidence="3" id="KW-0326">Glycosidase</keyword>
<dbReference type="SUPFAM" id="SSF51445">
    <property type="entry name" value="(Trans)glycosidases"/>
    <property type="match status" value="1"/>
</dbReference>
<keyword evidence="2" id="KW-0378">Hydrolase</keyword>
<dbReference type="Gene3D" id="1.10.101.10">
    <property type="entry name" value="PGBD-like superfamily/PGBD"/>
    <property type="match status" value="1"/>
</dbReference>
<feature type="domain" description="Peptidoglycan binding-like" evidence="4">
    <location>
        <begin position="194"/>
        <end position="248"/>
    </location>
</feature>
<dbReference type="HOGENOM" id="CLU_044973_2_0_9"/>
<dbReference type="GO" id="GO:0016052">
    <property type="term" value="P:carbohydrate catabolic process"/>
    <property type="evidence" value="ECO:0007669"/>
    <property type="project" value="TreeGrafter"/>
</dbReference>
<evidence type="ECO:0000259" key="4">
    <source>
        <dbReference type="Pfam" id="PF01471"/>
    </source>
</evidence>
<evidence type="ECO:0000256" key="3">
    <source>
        <dbReference type="ARBA" id="ARBA00023295"/>
    </source>
</evidence>
<dbReference type="Proteomes" id="UP000013523">
    <property type="component" value="Chromosome"/>
</dbReference>
<evidence type="ECO:0000313" key="6">
    <source>
        <dbReference type="Proteomes" id="UP000013523"/>
    </source>
</evidence>
<dbReference type="InterPro" id="IPR017853">
    <property type="entry name" value="GH"/>
</dbReference>
<dbReference type="eggNOG" id="COG3757">
    <property type="taxonomic scope" value="Bacteria"/>
</dbReference>
<protein>
    <submittedName>
        <fullName evidence="5">Lysozyme M1 (1,4-beta-N-acetylmuramidase)</fullName>
    </submittedName>
</protein>
<dbReference type="Pfam" id="PF01183">
    <property type="entry name" value="Glyco_hydro_25"/>
    <property type="match status" value="1"/>
</dbReference>
<sequence>MKGIDIYSGTIITDWNAVKTDGVEAVYVKATEGINYINPLMDSQYREAKGRGLKVGFYHFAGRNIPAQEYQHFINTISKYQQDLKPVLGYEVANPDMSFVTVFMALNPGLLSYAAHNVADQSGLPKNKIWIAEPGATPADTKGYAGIQHSWTGRVAGMQGDVDVDLFSNDVLIDSNNVVLTASSAPQQPVQQGDPAVRIIQQQLNYLIKVNLTIDSIRGELTNNAIKAFQGIMGLVQDAIWGPKTIAAVTEIYSKPLDGVQYQHYEYATRFIQWIVGVTIDGVFGNETKIKVQNWQASTWINSRRSSWDSNMG</sequence>
<dbReference type="Gene3D" id="3.20.20.80">
    <property type="entry name" value="Glycosidases"/>
    <property type="match status" value="1"/>
</dbReference>
<dbReference type="PATRIC" id="fig|86416.3.peg.3198"/>
<dbReference type="InterPro" id="IPR018077">
    <property type="entry name" value="Glyco_hydro_fam25_subgr"/>
</dbReference>
<keyword evidence="6" id="KW-1185">Reference proteome</keyword>
<proteinExistence type="inferred from homology"/>
<dbReference type="RefSeq" id="WP_015616307.1">
    <property type="nucleotide sequence ID" value="NC_021182.1"/>
</dbReference>
<dbReference type="GO" id="GO:0003796">
    <property type="term" value="F:lysozyme activity"/>
    <property type="evidence" value="ECO:0007669"/>
    <property type="project" value="InterPro"/>
</dbReference>
<comment type="similarity">
    <text evidence="1">Belongs to the glycosyl hydrolase 25 family.</text>
</comment>
<dbReference type="PROSITE" id="PS51904">
    <property type="entry name" value="GLYCOSYL_HYDROL_F25_2"/>
    <property type="match status" value="1"/>
</dbReference>
<dbReference type="InterPro" id="IPR036366">
    <property type="entry name" value="PGBDSf"/>
</dbReference>
<dbReference type="InterPro" id="IPR036365">
    <property type="entry name" value="PGBD-like_sf"/>
</dbReference>
<dbReference type="PANTHER" id="PTHR34135:SF2">
    <property type="entry name" value="LYSOZYME"/>
    <property type="match status" value="1"/>
</dbReference>
<dbReference type="STRING" id="86416.Clopa_3209"/>
<organism evidence="5 6">
    <name type="scientific">Clostridium pasteurianum BC1</name>
    <dbReference type="NCBI Taxonomy" id="86416"/>
    <lineage>
        <taxon>Bacteria</taxon>
        <taxon>Bacillati</taxon>
        <taxon>Bacillota</taxon>
        <taxon>Clostridia</taxon>
        <taxon>Eubacteriales</taxon>
        <taxon>Clostridiaceae</taxon>
        <taxon>Clostridium</taxon>
    </lineage>
</organism>
<dbReference type="InterPro" id="IPR002053">
    <property type="entry name" value="Glyco_hydro_25"/>
</dbReference>
<dbReference type="GO" id="GO:0009253">
    <property type="term" value="P:peptidoglycan catabolic process"/>
    <property type="evidence" value="ECO:0007669"/>
    <property type="project" value="InterPro"/>
</dbReference>